<dbReference type="PANTHER" id="PTHR43194">
    <property type="entry name" value="HYDROLASE ALPHA/BETA FOLD FAMILY"/>
    <property type="match status" value="1"/>
</dbReference>
<feature type="domain" description="AB hydrolase-1" evidence="2">
    <location>
        <begin position="36"/>
        <end position="270"/>
    </location>
</feature>
<dbReference type="InterPro" id="IPR000073">
    <property type="entry name" value="AB_hydrolase_1"/>
</dbReference>
<proteinExistence type="predicted"/>
<keyword evidence="3" id="KW-0378">Hydrolase</keyword>
<dbReference type="GO" id="GO:0016787">
    <property type="term" value="F:hydrolase activity"/>
    <property type="evidence" value="ECO:0007669"/>
    <property type="project" value="UniProtKB-KW"/>
</dbReference>
<accession>A0A916J9I5</accession>
<dbReference type="PANTHER" id="PTHR43194:SF2">
    <property type="entry name" value="PEROXISOMAL MEMBRANE PROTEIN LPX1"/>
    <property type="match status" value="1"/>
</dbReference>
<dbReference type="EMBL" id="CAJQUM010000001">
    <property type="protein sequence ID" value="CAG4884841.1"/>
    <property type="molecule type" value="Genomic_DNA"/>
</dbReference>
<dbReference type="SUPFAM" id="SSF53474">
    <property type="entry name" value="alpha/beta-Hydrolases"/>
    <property type="match status" value="1"/>
</dbReference>
<keyword evidence="4" id="KW-1185">Reference proteome</keyword>
<dbReference type="RefSeq" id="WP_220636647.1">
    <property type="nucleotide sequence ID" value="NZ_CAJQUM010000001.1"/>
</dbReference>
<dbReference type="PRINTS" id="PR00111">
    <property type="entry name" value="ABHYDROLASE"/>
</dbReference>
<feature type="region of interest" description="Disordered" evidence="1">
    <location>
        <begin position="296"/>
        <end position="318"/>
    </location>
</feature>
<dbReference type="AlphaFoldDB" id="A0A916J9I5"/>
<dbReference type="Gene3D" id="3.40.50.1820">
    <property type="entry name" value="alpha/beta hydrolase"/>
    <property type="match status" value="1"/>
</dbReference>
<evidence type="ECO:0000313" key="4">
    <source>
        <dbReference type="Proteomes" id="UP000742786"/>
    </source>
</evidence>
<comment type="caution">
    <text evidence="3">The sequence shown here is derived from an EMBL/GenBank/DDBJ whole genome shotgun (WGS) entry which is preliminary data.</text>
</comment>
<organism evidence="3 4">
    <name type="scientific">Georgfuchsia toluolica</name>
    <dbReference type="NCBI Taxonomy" id="424218"/>
    <lineage>
        <taxon>Bacteria</taxon>
        <taxon>Pseudomonadati</taxon>
        <taxon>Pseudomonadota</taxon>
        <taxon>Betaproteobacteria</taxon>
        <taxon>Nitrosomonadales</taxon>
        <taxon>Sterolibacteriaceae</taxon>
        <taxon>Georgfuchsia</taxon>
    </lineage>
</organism>
<name>A0A916J9I5_9PROT</name>
<evidence type="ECO:0000259" key="2">
    <source>
        <dbReference type="Pfam" id="PF00561"/>
    </source>
</evidence>
<dbReference type="Proteomes" id="UP000742786">
    <property type="component" value="Unassembled WGS sequence"/>
</dbReference>
<evidence type="ECO:0000256" key="1">
    <source>
        <dbReference type="SAM" id="MobiDB-lite"/>
    </source>
</evidence>
<dbReference type="InterPro" id="IPR050228">
    <property type="entry name" value="Carboxylesterase_BioH"/>
</dbReference>
<reference evidence="3" key="1">
    <citation type="submission" date="2021-04" db="EMBL/GenBank/DDBJ databases">
        <authorList>
            <person name="Hornung B."/>
        </authorList>
    </citation>
    <scope>NUCLEOTIDE SEQUENCE</scope>
    <source>
        <strain evidence="3">G5G6</strain>
    </source>
</reference>
<protein>
    <submittedName>
        <fullName evidence="3">Alpha/beta hydrolase</fullName>
    </submittedName>
</protein>
<gene>
    <name evidence="3" type="ORF">GTOL_12724</name>
</gene>
<dbReference type="InterPro" id="IPR029058">
    <property type="entry name" value="AB_hydrolase_fold"/>
</dbReference>
<sequence>MSTGTRLPGTPEPMHIWKGLGGLKIAGDSWGDPNGPLVMLLHGGGQTRHAWKGTGELLGTAGYFVIAFDARGHGDSDWAADGNYGQDAMVQDLNCVVTALGNRRPVLVGASMGGGTSLVAIGEDHVDATALILVDIAPAIDKKGLENIMAFMQQKPEGFVSLDEVAEAIDKYQPHRKHPRNLDGLAKNVRLGADGRYRWHWDPLFLSGSDELVIKLRQERLDACAARLALPTLLVRGALSDLLTEDGARAFLRSCPHSEYVNVAGAAHMVAGDRNDVFGNAVIEFLSRVVPIGGAPVQEPHERHPRHIGPAGDFTDVP</sequence>
<evidence type="ECO:0000313" key="3">
    <source>
        <dbReference type="EMBL" id="CAG4884841.1"/>
    </source>
</evidence>
<dbReference type="Pfam" id="PF00561">
    <property type="entry name" value="Abhydrolase_1"/>
    <property type="match status" value="1"/>
</dbReference>